<comment type="caution">
    <text evidence="2">The sequence shown here is derived from an EMBL/GenBank/DDBJ whole genome shotgun (WGS) entry which is preliminary data.</text>
</comment>
<proteinExistence type="predicted"/>
<dbReference type="AlphaFoldDB" id="A0A0V1M0R7"/>
<evidence type="ECO:0000313" key="2">
    <source>
        <dbReference type="EMBL" id="KRZ65329.1"/>
    </source>
</evidence>
<evidence type="ECO:0000313" key="3">
    <source>
        <dbReference type="Proteomes" id="UP000054843"/>
    </source>
</evidence>
<reference evidence="2 3" key="1">
    <citation type="submission" date="2015-01" db="EMBL/GenBank/DDBJ databases">
        <title>Evolution of Trichinella species and genotypes.</title>
        <authorList>
            <person name="Korhonen P.K."/>
            <person name="Edoardo P."/>
            <person name="Giuseppe L.R."/>
            <person name="Gasser R.B."/>
        </authorList>
    </citation>
    <scope>NUCLEOTIDE SEQUENCE [LARGE SCALE GENOMIC DNA]</scope>
    <source>
        <strain evidence="2">ISS1980</strain>
    </source>
</reference>
<protein>
    <submittedName>
        <fullName evidence="2">Uncharacterized protein</fullName>
    </submittedName>
</protein>
<gene>
    <name evidence="2" type="ORF">T10_9927</name>
</gene>
<keyword evidence="3" id="KW-1185">Reference proteome</keyword>
<feature type="region of interest" description="Disordered" evidence="1">
    <location>
        <begin position="52"/>
        <end position="78"/>
    </location>
</feature>
<name>A0A0V1M0R7_9BILA</name>
<organism evidence="2 3">
    <name type="scientific">Trichinella papuae</name>
    <dbReference type="NCBI Taxonomy" id="268474"/>
    <lineage>
        <taxon>Eukaryota</taxon>
        <taxon>Metazoa</taxon>
        <taxon>Ecdysozoa</taxon>
        <taxon>Nematoda</taxon>
        <taxon>Enoplea</taxon>
        <taxon>Dorylaimia</taxon>
        <taxon>Trichinellida</taxon>
        <taxon>Trichinellidae</taxon>
        <taxon>Trichinella</taxon>
    </lineage>
</organism>
<dbReference type="EMBL" id="JYDO01000400">
    <property type="protein sequence ID" value="KRZ65329.1"/>
    <property type="molecule type" value="Genomic_DNA"/>
</dbReference>
<evidence type="ECO:0000256" key="1">
    <source>
        <dbReference type="SAM" id="MobiDB-lite"/>
    </source>
</evidence>
<sequence length="78" mass="9073">MATLLNAPVLIPKNAFQCQTYCPFLRWEQCEVEEWRFSRWFSIGRLIDNSKMGSAKKNRSGHSQPRIPVGEFPSQNLM</sequence>
<dbReference type="Proteomes" id="UP000054843">
    <property type="component" value="Unassembled WGS sequence"/>
</dbReference>
<accession>A0A0V1M0R7</accession>